<evidence type="ECO:0000313" key="3">
    <source>
        <dbReference type="Proteomes" id="UP000028826"/>
    </source>
</evidence>
<dbReference type="Pfam" id="PF07987">
    <property type="entry name" value="DUF1775"/>
    <property type="match status" value="1"/>
</dbReference>
<dbReference type="Gene3D" id="2.60.40.2230">
    <property type="entry name" value="Uncharacterised protein YcnI-like PF07987, DUF1775"/>
    <property type="match status" value="1"/>
</dbReference>
<accession>A0A086Y6X9</accession>
<dbReference type="eggNOG" id="COG4549">
    <property type="taxonomic scope" value="Bacteria"/>
</dbReference>
<protein>
    <recommendedName>
        <fullName evidence="1">YncI copper-binding domain-containing protein</fullName>
    </recommendedName>
</protein>
<keyword evidence="3" id="KW-1185">Reference proteome</keyword>
<evidence type="ECO:0000313" key="2">
    <source>
        <dbReference type="EMBL" id="KFI30029.1"/>
    </source>
</evidence>
<dbReference type="STRING" id="195105.CN97_14955"/>
<comment type="caution">
    <text evidence="2">The sequence shown here is derived from an EMBL/GenBank/DDBJ whole genome shotgun (WGS) entry which is preliminary data.</text>
</comment>
<sequence length="167" mass="17359">MTSPFLSIFLGHAMTLRFVTYPALLPALLLTALPAAAHIHVSPTQASAGQTVEIALEVGHGCSGAATTALRVALPEGLSNILITPRPGWQVETPGEGRVTEIRWTGGPLPDGTKQKFAFVATLQGEGLAAGDLVLPVVQVCGDTVVRWIDGADSDHPAPRLRIAPGS</sequence>
<organism evidence="2 3">
    <name type="scientific">Haematobacter massiliensis</name>
    <dbReference type="NCBI Taxonomy" id="195105"/>
    <lineage>
        <taxon>Bacteria</taxon>
        <taxon>Pseudomonadati</taxon>
        <taxon>Pseudomonadota</taxon>
        <taxon>Alphaproteobacteria</taxon>
        <taxon>Rhodobacterales</taxon>
        <taxon>Paracoccaceae</taxon>
        <taxon>Haematobacter</taxon>
    </lineage>
</organism>
<gene>
    <name evidence="2" type="ORF">CN97_14955</name>
</gene>
<dbReference type="InterPro" id="IPR038507">
    <property type="entry name" value="YcnI-like_sf"/>
</dbReference>
<reference evidence="2 3" key="1">
    <citation type="submission" date="2014-03" db="EMBL/GenBank/DDBJ databases">
        <title>Genome of Haematobacter massiliensis CCUG 47968.</title>
        <authorList>
            <person name="Wang D."/>
            <person name="Wang G."/>
        </authorList>
    </citation>
    <scope>NUCLEOTIDE SEQUENCE [LARGE SCALE GENOMIC DNA]</scope>
    <source>
        <strain evidence="2 3">CCUG 47968</strain>
    </source>
</reference>
<name>A0A086Y6X9_9RHOB</name>
<dbReference type="CDD" id="cd08545">
    <property type="entry name" value="YcnI_like"/>
    <property type="match status" value="1"/>
</dbReference>
<proteinExistence type="predicted"/>
<dbReference type="EMBL" id="JGYG01000004">
    <property type="protein sequence ID" value="KFI30029.1"/>
    <property type="molecule type" value="Genomic_DNA"/>
</dbReference>
<evidence type="ECO:0000259" key="1">
    <source>
        <dbReference type="Pfam" id="PF07987"/>
    </source>
</evidence>
<dbReference type="InterPro" id="IPR012533">
    <property type="entry name" value="YcnI-copper_dom"/>
</dbReference>
<dbReference type="Proteomes" id="UP000028826">
    <property type="component" value="Unassembled WGS sequence"/>
</dbReference>
<dbReference type="AlphaFoldDB" id="A0A086Y6X9"/>
<feature type="domain" description="YncI copper-binding" evidence="1">
    <location>
        <begin position="38"/>
        <end position="163"/>
    </location>
</feature>